<name>A0A1L3JC69_9SPHN</name>
<accession>A0A1L3JC69</accession>
<sequence>MTSAAVHYAPDAKAQSKEDKKKGAQKGPQLSKKAQPAYKAAYDAYQAKDMVKAQEQFEGMKANIETDDDKFLVGQMIFTIGREIKDQKLQADGLQLMVDSPSAPAESVNSYKNALADLYYLAGDYQKSIDTFKALYMAGYGKGKIEIDIANGYTKLADYPNAVTWLNESIKYSEANGQIADRKVYAQAAALANNTRDSNLIVPAFKNLVAKYPSVNTWHDAIITFQKSVELEKQENLDLLRLMRTAGAIKYQQQYGDYVEAAGAQALPGEVLAVLNEGLDNGIIPAGNMSFSTHLDMAKSRVDKDRADLPYAEKDAKAKSTGGDSLATGDAFLGYGIYDKAASLYQMALDKGGVDNDVAYTRMGIAQFKAGNMDAAKQAFSKVTGSNRKAIAQYWMLYIDQQSQAANAKTAAPAS</sequence>
<feature type="region of interest" description="Disordered" evidence="1">
    <location>
        <begin position="1"/>
        <end position="36"/>
    </location>
</feature>
<dbReference type="AlphaFoldDB" id="A0A1L3JC69"/>
<dbReference type="EMBL" id="CP018154">
    <property type="protein sequence ID" value="APG62726.1"/>
    <property type="molecule type" value="Genomic_DNA"/>
</dbReference>
<organism evidence="2 3">
    <name type="scientific">Sphingorhabdus lutea</name>
    <dbReference type="NCBI Taxonomy" id="1913578"/>
    <lineage>
        <taxon>Bacteria</taxon>
        <taxon>Pseudomonadati</taxon>
        <taxon>Pseudomonadota</taxon>
        <taxon>Alphaproteobacteria</taxon>
        <taxon>Sphingomonadales</taxon>
        <taxon>Sphingomonadaceae</taxon>
        <taxon>Sphingorhabdus</taxon>
    </lineage>
</organism>
<dbReference type="Gene3D" id="1.25.40.10">
    <property type="entry name" value="Tetratricopeptide repeat domain"/>
    <property type="match status" value="2"/>
</dbReference>
<evidence type="ECO:0000313" key="2">
    <source>
        <dbReference type="EMBL" id="APG62726.1"/>
    </source>
</evidence>
<dbReference type="InterPro" id="IPR011990">
    <property type="entry name" value="TPR-like_helical_dom_sf"/>
</dbReference>
<keyword evidence="3" id="KW-1185">Reference proteome</keyword>
<protein>
    <recommendedName>
        <fullName evidence="4">Tetratricopeptide repeat protein</fullName>
    </recommendedName>
</protein>
<proteinExistence type="predicted"/>
<gene>
    <name evidence="2" type="ORF">LPB140_07915</name>
</gene>
<evidence type="ECO:0000313" key="3">
    <source>
        <dbReference type="Proteomes" id="UP000242561"/>
    </source>
</evidence>
<reference evidence="2 3" key="1">
    <citation type="submission" date="2016-11" db="EMBL/GenBank/DDBJ databases">
        <title>Sphingorhabdus sp. LPB0140, isolated from marine environment.</title>
        <authorList>
            <person name="Kim E."/>
            <person name="Yi H."/>
        </authorList>
    </citation>
    <scope>NUCLEOTIDE SEQUENCE [LARGE SCALE GENOMIC DNA]</scope>
    <source>
        <strain evidence="2 3">LPB0140</strain>
    </source>
</reference>
<dbReference type="Proteomes" id="UP000242561">
    <property type="component" value="Chromosome"/>
</dbReference>
<dbReference type="SUPFAM" id="SSF48452">
    <property type="entry name" value="TPR-like"/>
    <property type="match status" value="1"/>
</dbReference>
<evidence type="ECO:0000256" key="1">
    <source>
        <dbReference type="SAM" id="MobiDB-lite"/>
    </source>
</evidence>
<dbReference type="STRING" id="1913578.LPB140_07915"/>
<dbReference type="KEGG" id="sphl:LPB140_07915"/>
<evidence type="ECO:0008006" key="4">
    <source>
        <dbReference type="Google" id="ProtNLM"/>
    </source>
</evidence>